<dbReference type="Proteomes" id="UP000280188">
    <property type="component" value="Chromosome"/>
</dbReference>
<dbReference type="KEGG" id="afj:AFERRID_15240"/>
<dbReference type="EMBL" id="AP018795">
    <property type="protein sequence ID" value="BBF65306.1"/>
    <property type="molecule type" value="Genomic_DNA"/>
</dbReference>
<sequence length="227" mass="25221">MRFNYKVFVLFIASTVIFAAPTSTYAVTSLQEYEGLISQSMTNLSNVPEKATFVITSSQGDSVTRGSVLTDPIDRKSTGVFTVTVPGIPPVTIKNVQMGRTDYSYMNGRLAEKLRSPIAEPMGKSENFFTYMSGVRQISGISYHRETLEGLSGVVDRQNYSIFQSDVSGVSLPQVEARTPVKKADVKIYFNPENGRVHEINIIQYCYQDGVSYTVNETETINYLTAK</sequence>
<dbReference type="RefSeq" id="WP_126604756.1">
    <property type="nucleotide sequence ID" value="NZ_AP018795.1"/>
</dbReference>
<gene>
    <name evidence="1" type="ORF">AFERRID_15240</name>
</gene>
<organism evidence="1 2">
    <name type="scientific">Acidithiobacillus ferridurans</name>
    <dbReference type="NCBI Taxonomy" id="1232575"/>
    <lineage>
        <taxon>Bacteria</taxon>
        <taxon>Pseudomonadati</taxon>
        <taxon>Pseudomonadota</taxon>
        <taxon>Acidithiobacillia</taxon>
        <taxon>Acidithiobacillales</taxon>
        <taxon>Acidithiobacillaceae</taxon>
        <taxon>Acidithiobacillus</taxon>
    </lineage>
</organism>
<accession>A0A2Z6IIS5</accession>
<evidence type="ECO:0000313" key="2">
    <source>
        <dbReference type="Proteomes" id="UP000280188"/>
    </source>
</evidence>
<protein>
    <submittedName>
        <fullName evidence="1">Uncharacterized protein</fullName>
    </submittedName>
</protein>
<keyword evidence="2" id="KW-1185">Reference proteome</keyword>
<evidence type="ECO:0000313" key="1">
    <source>
        <dbReference type="EMBL" id="BBF65306.1"/>
    </source>
</evidence>
<reference evidence="2" key="1">
    <citation type="journal article" date="2018" name="Microbiol. Resour. Announc.">
        <title>Complete Genome Sequence of Acidithiobacillus ferridurans JCM 18981.</title>
        <authorList>
            <person name="Miyauchi T."/>
            <person name="Kouzuma A."/>
            <person name="Abe T."/>
            <person name="Watanabe K."/>
        </authorList>
    </citation>
    <scope>NUCLEOTIDE SEQUENCE [LARGE SCALE GENOMIC DNA]</scope>
    <source>
        <strain evidence="2">ATCC 33020 / DSM 29468 / JCM 18981 / 11Fe</strain>
    </source>
</reference>
<dbReference type="AlphaFoldDB" id="A0A2Z6IIS5"/>
<name>A0A2Z6IIS5_ACIFI</name>
<proteinExistence type="predicted"/>